<organism evidence="2 3">
    <name type="scientific">Blepharisma stoltei</name>
    <dbReference type="NCBI Taxonomy" id="1481888"/>
    <lineage>
        <taxon>Eukaryota</taxon>
        <taxon>Sar</taxon>
        <taxon>Alveolata</taxon>
        <taxon>Ciliophora</taxon>
        <taxon>Postciliodesmatophora</taxon>
        <taxon>Heterotrichea</taxon>
        <taxon>Heterotrichida</taxon>
        <taxon>Blepharismidae</taxon>
        <taxon>Blepharisma</taxon>
    </lineage>
</organism>
<feature type="coiled-coil region" evidence="1">
    <location>
        <begin position="176"/>
        <end position="203"/>
    </location>
</feature>
<sequence length="500" mass="59725">MYNSRYGSQKLMQNQRNAETLLEFLLDKLQEETKSECEHLGFAIEELFPLNAKEFNDKETSSKLSLPRYNHYEQKRFVKLLKVSTEICQKLEGKNPLAFAKLQNLINGINLSESLSPVKPKGSLNSVSHSVTFQSPHDVIDYCYTRERKKYNQSLRVLNNISTIKKEEFEKIQEKISQFDLKEKKIKAELQKKEEKHEKHTEIQNIKRHQHLEKKSEIEEIFKKQCGRHFLELEGKMKKLSEANKIKIREKLKDKHEEIKKKIEQDFEKIVMSEERFISESEEVEKLMKELEEKIDRRIEKYGKIVKMRIQSAREHAEKVGYIMNLSQMEEIKRQEENLKKAIAKSLTLSDKKEKKENYARETVGKTKKMIERSINRRTKSLNEKYEEENERIKNIEQRDSRKTKSQLKIQRDAKILRKEKIKKNIEKKSEQIEKYMKEMHEFDKFRDKILEKHFKMAQIADDIKNHRNQLSTITRKSNLELNMVRSEYTSPAKLNKNVA</sequence>
<comment type="caution">
    <text evidence="2">The sequence shown here is derived from an EMBL/GenBank/DDBJ whole genome shotgun (WGS) entry which is preliminary data.</text>
</comment>
<reference evidence="2" key="1">
    <citation type="submission" date="2021-09" db="EMBL/GenBank/DDBJ databases">
        <authorList>
            <consortium name="AG Swart"/>
            <person name="Singh M."/>
            <person name="Singh A."/>
            <person name="Seah K."/>
            <person name="Emmerich C."/>
        </authorList>
    </citation>
    <scope>NUCLEOTIDE SEQUENCE</scope>
    <source>
        <strain evidence="2">ATCC30299</strain>
    </source>
</reference>
<feature type="coiled-coil region" evidence="1">
    <location>
        <begin position="249"/>
        <end position="301"/>
    </location>
</feature>
<accession>A0AAU9JNH8</accession>
<keyword evidence="3" id="KW-1185">Reference proteome</keyword>
<name>A0AAU9JNH8_9CILI</name>
<protein>
    <submittedName>
        <fullName evidence="2">Uncharacterized protein</fullName>
    </submittedName>
</protein>
<dbReference type="Proteomes" id="UP001162131">
    <property type="component" value="Unassembled WGS sequence"/>
</dbReference>
<feature type="coiled-coil region" evidence="1">
    <location>
        <begin position="325"/>
        <end position="352"/>
    </location>
</feature>
<evidence type="ECO:0000313" key="3">
    <source>
        <dbReference type="Proteomes" id="UP001162131"/>
    </source>
</evidence>
<feature type="coiled-coil region" evidence="1">
    <location>
        <begin position="376"/>
        <end position="477"/>
    </location>
</feature>
<evidence type="ECO:0000256" key="1">
    <source>
        <dbReference type="SAM" id="Coils"/>
    </source>
</evidence>
<dbReference type="AlphaFoldDB" id="A0AAU9JNH8"/>
<gene>
    <name evidence="2" type="ORF">BSTOLATCC_MIC43222</name>
</gene>
<proteinExistence type="predicted"/>
<evidence type="ECO:0000313" key="2">
    <source>
        <dbReference type="EMBL" id="CAG9327180.1"/>
    </source>
</evidence>
<keyword evidence="1" id="KW-0175">Coiled coil</keyword>
<dbReference type="EMBL" id="CAJZBQ010000043">
    <property type="protein sequence ID" value="CAG9327180.1"/>
    <property type="molecule type" value="Genomic_DNA"/>
</dbReference>